<name>A0A1E4RDS6_9ASCO</name>
<evidence type="ECO:0008006" key="4">
    <source>
        <dbReference type="Google" id="ProtNLM"/>
    </source>
</evidence>
<proteinExistence type="predicted"/>
<feature type="transmembrane region" description="Helical" evidence="1">
    <location>
        <begin position="239"/>
        <end position="256"/>
    </location>
</feature>
<evidence type="ECO:0000313" key="2">
    <source>
        <dbReference type="EMBL" id="ODV65400.1"/>
    </source>
</evidence>
<feature type="transmembrane region" description="Helical" evidence="1">
    <location>
        <begin position="57"/>
        <end position="82"/>
    </location>
</feature>
<feature type="transmembrane region" description="Helical" evidence="1">
    <location>
        <begin position="300"/>
        <end position="322"/>
    </location>
</feature>
<evidence type="ECO:0000313" key="3">
    <source>
        <dbReference type="Proteomes" id="UP000095085"/>
    </source>
</evidence>
<dbReference type="AlphaFoldDB" id="A0A1E4RDS6"/>
<gene>
    <name evidence="2" type="ORF">HYPBUDRAFT_113292</name>
</gene>
<evidence type="ECO:0000256" key="1">
    <source>
        <dbReference type="SAM" id="Phobius"/>
    </source>
</evidence>
<keyword evidence="3" id="KW-1185">Reference proteome</keyword>
<dbReference type="Proteomes" id="UP000095085">
    <property type="component" value="Unassembled WGS sequence"/>
</dbReference>
<accession>A0A1E4RDS6</accession>
<feature type="transmembrane region" description="Helical" evidence="1">
    <location>
        <begin position="387"/>
        <end position="408"/>
    </location>
</feature>
<dbReference type="STRING" id="984485.A0A1E4RDS6"/>
<dbReference type="SUPFAM" id="SSF103481">
    <property type="entry name" value="Multidrug resistance efflux transporter EmrE"/>
    <property type="match status" value="2"/>
</dbReference>
<feature type="transmembrane region" description="Helical" evidence="1">
    <location>
        <begin position="25"/>
        <end position="45"/>
    </location>
</feature>
<feature type="transmembrane region" description="Helical" evidence="1">
    <location>
        <begin position="263"/>
        <end position="280"/>
    </location>
</feature>
<dbReference type="PANTHER" id="PTHR19346">
    <property type="entry name" value="SUGAR PHOSPHATE TRANSPORTER DOMAIN-CONTAINING PROTEIN"/>
    <property type="match status" value="1"/>
</dbReference>
<reference evidence="3" key="1">
    <citation type="submission" date="2016-05" db="EMBL/GenBank/DDBJ databases">
        <title>Comparative genomics of biotechnologically important yeasts.</title>
        <authorList>
            <consortium name="DOE Joint Genome Institute"/>
            <person name="Riley R."/>
            <person name="Haridas S."/>
            <person name="Wolfe K.H."/>
            <person name="Lopes M.R."/>
            <person name="Hittinger C.T."/>
            <person name="Goker M."/>
            <person name="Salamov A."/>
            <person name="Wisecaver J."/>
            <person name="Long T.M."/>
            <person name="Aerts A.L."/>
            <person name="Barry K."/>
            <person name="Choi C."/>
            <person name="Clum A."/>
            <person name="Coughlan A.Y."/>
            <person name="Deshpande S."/>
            <person name="Douglass A.P."/>
            <person name="Hanson S.J."/>
            <person name="Klenk H.-P."/>
            <person name="Labutti K."/>
            <person name="Lapidus A."/>
            <person name="Lindquist E."/>
            <person name="Lipzen A."/>
            <person name="Meier-Kolthoff J.P."/>
            <person name="Ohm R.A."/>
            <person name="Otillar R.P."/>
            <person name="Pangilinan J."/>
            <person name="Peng Y."/>
            <person name="Rokas A."/>
            <person name="Rosa C.A."/>
            <person name="Scheuner C."/>
            <person name="Sibirny A.A."/>
            <person name="Slot J.C."/>
            <person name="Stielow J.B."/>
            <person name="Sun H."/>
            <person name="Kurtzman C.P."/>
            <person name="Blackwell M."/>
            <person name="Grigoriev I.V."/>
            <person name="Jeffries T.W."/>
        </authorList>
    </citation>
    <scope>NUCLEOTIDE SEQUENCE [LARGE SCALE GENOMIC DNA]</scope>
    <source>
        <strain evidence="3">NRRL Y-1933</strain>
    </source>
</reference>
<feature type="transmembrane region" description="Helical" evidence="1">
    <location>
        <begin position="207"/>
        <end position="227"/>
    </location>
</feature>
<feature type="transmembrane region" description="Helical" evidence="1">
    <location>
        <begin position="343"/>
        <end position="372"/>
    </location>
</feature>
<keyword evidence="1" id="KW-0472">Membrane</keyword>
<dbReference type="PANTHER" id="PTHR19346:SF4">
    <property type="entry name" value="SUGAR PHOSPHATE TRANSPORTER DOMAIN-CONTAINING PROTEIN"/>
    <property type="match status" value="1"/>
</dbReference>
<feature type="transmembrane region" description="Helical" evidence="1">
    <location>
        <begin position="442"/>
        <end position="461"/>
    </location>
</feature>
<feature type="transmembrane region" description="Helical" evidence="1">
    <location>
        <begin position="415"/>
        <end position="436"/>
    </location>
</feature>
<keyword evidence="1" id="KW-1133">Transmembrane helix</keyword>
<organism evidence="2 3">
    <name type="scientific">Hyphopichia burtonii NRRL Y-1933</name>
    <dbReference type="NCBI Taxonomy" id="984485"/>
    <lineage>
        <taxon>Eukaryota</taxon>
        <taxon>Fungi</taxon>
        <taxon>Dikarya</taxon>
        <taxon>Ascomycota</taxon>
        <taxon>Saccharomycotina</taxon>
        <taxon>Pichiomycetes</taxon>
        <taxon>Debaryomycetaceae</taxon>
        <taxon>Hyphopichia</taxon>
    </lineage>
</organism>
<dbReference type="GeneID" id="30993504"/>
<dbReference type="InterPro" id="IPR026505">
    <property type="entry name" value="Solute_c_fam_35_mem_F3/F4"/>
</dbReference>
<dbReference type="EMBL" id="KV454544">
    <property type="protein sequence ID" value="ODV65400.1"/>
    <property type="molecule type" value="Genomic_DNA"/>
</dbReference>
<dbReference type="InterPro" id="IPR037185">
    <property type="entry name" value="EmrE-like"/>
</dbReference>
<keyword evidence="1" id="KW-0812">Transmembrane</keyword>
<sequence>MAITTLPAGGDASVASVHQSSKTKIIFITLLFLLSLASFVCQTEFTSQAYQMGFSEPILLLLLTHGLWWLLWPIQAFAVSTWRTSGKIKQIRNKRKQLEQLYQQLESNDNNGGYQRLNSNSQLLEHQPLSAIPIKDVDYLSYFKKCIVKQIHNVYHSSILVYEANVNDDKTTENVNRLLDKNPHLSSSSSITQCLIDLNHSPAFKYIFWKSLIITIVVTVAGITWYAAMSMTYASDVTAIYNCSAFTAYAFAIPILNEKFSWLKASSVVIAVSGVFIVAYSDTDSPTETKATNGDELYPYRFWGNCLIFVGAILYGYYEVLYKRYLCIPPHLSKIITPRRQSTFANFIMMWIGIFTFIILTTGCILAQIFHIHNFNIFNYGEKTKTIYLYICGSMVNNLLFSGSFLSLMALTSPVLSSVSSLLTIFLIGIVEWLLFGNKLSFQQLIGDVFVIIGFSILTAASWKEISEGNEDDDVETASTLSFAISTDGN</sequence>
<protein>
    <recommendedName>
        <fullName evidence="4">EamA domain-containing protein</fullName>
    </recommendedName>
</protein>
<dbReference type="RefSeq" id="XP_020074467.1">
    <property type="nucleotide sequence ID" value="XM_020218954.1"/>
</dbReference>
<dbReference type="OrthoDB" id="10062838at2759"/>